<keyword evidence="2" id="KW-1185">Reference proteome</keyword>
<accession>A0A1M6Z3M0</accession>
<gene>
    <name evidence="1" type="ORF">SAMN05720469_15210</name>
</gene>
<protein>
    <submittedName>
        <fullName evidence="1">Uncharacterized protein</fullName>
    </submittedName>
</protein>
<reference evidence="2" key="1">
    <citation type="submission" date="2016-11" db="EMBL/GenBank/DDBJ databases">
        <authorList>
            <person name="Varghese N."/>
            <person name="Submissions S."/>
        </authorList>
    </citation>
    <scope>NUCLEOTIDE SEQUENCE [LARGE SCALE GENOMIC DNA]</scope>
    <source>
        <strain evidence="2">UWOS</strain>
    </source>
</reference>
<dbReference type="AlphaFoldDB" id="A0A1M6Z3M0"/>
<name>A0A1M6Z3M0_9BACT</name>
<evidence type="ECO:0000313" key="2">
    <source>
        <dbReference type="Proteomes" id="UP000184275"/>
    </source>
</evidence>
<dbReference type="RefSeq" id="WP_073306240.1">
    <property type="nucleotide sequence ID" value="NZ_FRAW01000052.1"/>
</dbReference>
<proteinExistence type="predicted"/>
<evidence type="ECO:0000313" key="1">
    <source>
        <dbReference type="EMBL" id="SHL24975.1"/>
    </source>
</evidence>
<dbReference type="EMBL" id="FRAW01000052">
    <property type="protein sequence ID" value="SHL24975.1"/>
    <property type="molecule type" value="Genomic_DNA"/>
</dbReference>
<organism evidence="1 2">
    <name type="scientific">Fibrobacter intestinalis</name>
    <dbReference type="NCBI Taxonomy" id="28122"/>
    <lineage>
        <taxon>Bacteria</taxon>
        <taxon>Pseudomonadati</taxon>
        <taxon>Fibrobacterota</taxon>
        <taxon>Fibrobacteria</taxon>
        <taxon>Fibrobacterales</taxon>
        <taxon>Fibrobacteraceae</taxon>
        <taxon>Fibrobacter</taxon>
    </lineage>
</organism>
<dbReference type="Proteomes" id="UP000184275">
    <property type="component" value="Unassembled WGS sequence"/>
</dbReference>
<sequence>MNENTPQTSQTYFIDAMVTKFSVEGEKICFQIRGTENHLYREKKEGEEEKFDEYNVFVNMKKEPIETQSEKLGQEIQKTDANLYDVKYSFHLEQNNPNALLISGAFFSRRKIRLETNGTFEIQKVSADGDDF</sequence>